<dbReference type="SUPFAM" id="SSF55781">
    <property type="entry name" value="GAF domain-like"/>
    <property type="match status" value="1"/>
</dbReference>
<dbReference type="GO" id="GO:0003677">
    <property type="term" value="F:DNA binding"/>
    <property type="evidence" value="ECO:0007669"/>
    <property type="project" value="UniProtKB-KW"/>
</dbReference>
<dbReference type="InterPro" id="IPR036390">
    <property type="entry name" value="WH_DNA-bd_sf"/>
</dbReference>
<keyword evidence="2" id="KW-0238">DNA-binding</keyword>
<dbReference type="PROSITE" id="PS51077">
    <property type="entry name" value="HTH_ICLR"/>
    <property type="match status" value="1"/>
</dbReference>
<gene>
    <name evidence="6" type="ORF">F9278_42090</name>
</gene>
<dbReference type="Gene3D" id="3.30.450.40">
    <property type="match status" value="1"/>
</dbReference>
<evidence type="ECO:0000256" key="1">
    <source>
        <dbReference type="ARBA" id="ARBA00023015"/>
    </source>
</evidence>
<keyword evidence="3" id="KW-0804">Transcription</keyword>
<accession>A0A5P8KJA3</accession>
<dbReference type="InterPro" id="IPR005471">
    <property type="entry name" value="Tscrpt_reg_IclR_N"/>
</dbReference>
<dbReference type="InterPro" id="IPR029016">
    <property type="entry name" value="GAF-like_dom_sf"/>
</dbReference>
<dbReference type="SMART" id="SM00346">
    <property type="entry name" value="HTH_ICLR"/>
    <property type="match status" value="1"/>
</dbReference>
<dbReference type="InterPro" id="IPR050707">
    <property type="entry name" value="HTH_MetabolicPath_Reg"/>
</dbReference>
<evidence type="ECO:0000256" key="2">
    <source>
        <dbReference type="ARBA" id="ARBA00023125"/>
    </source>
</evidence>
<dbReference type="Pfam" id="PF09339">
    <property type="entry name" value="HTH_IclR"/>
    <property type="match status" value="1"/>
</dbReference>
<keyword evidence="7" id="KW-1185">Reference proteome</keyword>
<evidence type="ECO:0000313" key="6">
    <source>
        <dbReference type="EMBL" id="QFR03141.1"/>
    </source>
</evidence>
<dbReference type="Proteomes" id="UP000327294">
    <property type="component" value="Chromosome"/>
</dbReference>
<dbReference type="PANTHER" id="PTHR30136:SF24">
    <property type="entry name" value="HTH-TYPE TRANSCRIPTIONAL REPRESSOR ALLR"/>
    <property type="match status" value="1"/>
</dbReference>
<protein>
    <submittedName>
        <fullName evidence="6">IclR family transcriptional regulator</fullName>
    </submittedName>
</protein>
<evidence type="ECO:0000256" key="3">
    <source>
        <dbReference type="ARBA" id="ARBA00023163"/>
    </source>
</evidence>
<dbReference type="PROSITE" id="PS51078">
    <property type="entry name" value="ICLR_ED"/>
    <property type="match status" value="1"/>
</dbReference>
<organism evidence="6 7">
    <name type="scientific">Streptomyces phaeolivaceus</name>
    <dbReference type="NCBI Taxonomy" id="2653200"/>
    <lineage>
        <taxon>Bacteria</taxon>
        <taxon>Bacillati</taxon>
        <taxon>Actinomycetota</taxon>
        <taxon>Actinomycetes</taxon>
        <taxon>Kitasatosporales</taxon>
        <taxon>Streptomycetaceae</taxon>
        <taxon>Streptomyces</taxon>
    </lineage>
</organism>
<evidence type="ECO:0000259" key="5">
    <source>
        <dbReference type="PROSITE" id="PS51078"/>
    </source>
</evidence>
<name>A0A5P8KJA3_9ACTN</name>
<reference evidence="6 7" key="1">
    <citation type="submission" date="2019-10" db="EMBL/GenBank/DDBJ databases">
        <title>Streptomyces sp. strain GY16 isolated from leaves of Broussonetia papyrifera.</title>
        <authorList>
            <person name="Mo P."/>
        </authorList>
    </citation>
    <scope>NUCLEOTIDE SEQUENCE [LARGE SCALE GENOMIC DNA]</scope>
    <source>
        <strain evidence="6 7">GY16</strain>
    </source>
</reference>
<dbReference type="GO" id="GO:0045892">
    <property type="term" value="P:negative regulation of DNA-templated transcription"/>
    <property type="evidence" value="ECO:0007669"/>
    <property type="project" value="TreeGrafter"/>
</dbReference>
<dbReference type="PANTHER" id="PTHR30136">
    <property type="entry name" value="HELIX-TURN-HELIX TRANSCRIPTIONAL REGULATOR, ICLR FAMILY"/>
    <property type="match status" value="1"/>
</dbReference>
<dbReference type="Pfam" id="PF01614">
    <property type="entry name" value="IclR_C"/>
    <property type="match status" value="1"/>
</dbReference>
<dbReference type="InterPro" id="IPR014757">
    <property type="entry name" value="Tscrpt_reg_IclR_C"/>
</dbReference>
<dbReference type="InterPro" id="IPR036388">
    <property type="entry name" value="WH-like_DNA-bd_sf"/>
</dbReference>
<dbReference type="Gene3D" id="1.10.10.10">
    <property type="entry name" value="Winged helix-like DNA-binding domain superfamily/Winged helix DNA-binding domain"/>
    <property type="match status" value="1"/>
</dbReference>
<evidence type="ECO:0000313" key="7">
    <source>
        <dbReference type="Proteomes" id="UP000327294"/>
    </source>
</evidence>
<sequence>MTSVDRALQILELLRHHRTVRVMEVAEHLGVARSTAHRLLQALVHRQFVVQDANKLYHRGPAFLTAGFGDDRIPVLRGVARLHLERLSVALQETCHLAVIEGNGARFIDGVESPQILRVGLRIGMLLPAHTTAAGKTLLAELSDAELFALYPRGLPGSPVEANRRASLRRELATVRKRRYATNIDESAKGVRAAAVVVKNSDGLAVASIAVAAPSARCPRSGLARLAEHLHEAARAIEGNLADTDFAVQGRRTPSAAG</sequence>
<dbReference type="EMBL" id="CP045096">
    <property type="protein sequence ID" value="QFR03141.1"/>
    <property type="molecule type" value="Genomic_DNA"/>
</dbReference>
<keyword evidence="1" id="KW-0805">Transcription regulation</keyword>
<proteinExistence type="predicted"/>
<feature type="domain" description="IclR-ED" evidence="5">
    <location>
        <begin position="55"/>
        <end position="243"/>
    </location>
</feature>
<dbReference type="AlphaFoldDB" id="A0A5P8KJA3"/>
<feature type="domain" description="HTH iclR-type" evidence="4">
    <location>
        <begin position="1"/>
        <end position="61"/>
    </location>
</feature>
<evidence type="ECO:0000259" key="4">
    <source>
        <dbReference type="PROSITE" id="PS51077"/>
    </source>
</evidence>
<dbReference type="KEGG" id="sphv:F9278_42090"/>
<dbReference type="GO" id="GO:0003700">
    <property type="term" value="F:DNA-binding transcription factor activity"/>
    <property type="evidence" value="ECO:0007669"/>
    <property type="project" value="TreeGrafter"/>
</dbReference>
<dbReference type="SUPFAM" id="SSF46785">
    <property type="entry name" value="Winged helix' DNA-binding domain"/>
    <property type="match status" value="1"/>
</dbReference>